<sequence length="104" mass="11949">MDVFKKIIDREIPATIIYEDDIVIAFLDAYPEKPGHFLVVPKSESKNIIENTDEEFMHAMKVVRKLINERLIKNGISDFKIQVNTGSKAGQTVFHTHIHVVPFK</sequence>
<evidence type="ECO:0000256" key="1">
    <source>
        <dbReference type="PIRSR" id="PIRSR601310-1"/>
    </source>
</evidence>
<dbReference type="eggNOG" id="COG0537">
    <property type="taxonomic scope" value="Bacteria"/>
</dbReference>
<dbReference type="STRING" id="1034808.GIG_00627"/>
<dbReference type="SUPFAM" id="SSF54197">
    <property type="entry name" value="HIT-like"/>
    <property type="match status" value="1"/>
</dbReference>
<proteinExistence type="predicted"/>
<dbReference type="PROSITE" id="PS00892">
    <property type="entry name" value="HIT_1"/>
    <property type="match status" value="1"/>
</dbReference>
<dbReference type="InterPro" id="IPR054919">
    <property type="entry name" value="M_plasma_HinT"/>
</dbReference>
<dbReference type="InterPro" id="IPR036265">
    <property type="entry name" value="HIT-like_sf"/>
</dbReference>
<name>F9QCG9_9BACT</name>
<dbReference type="InterPro" id="IPR019808">
    <property type="entry name" value="Histidine_triad_CS"/>
</dbReference>
<keyword evidence="6" id="KW-1185">Reference proteome</keyword>
<feature type="short sequence motif" description="Histidine triad motif" evidence="2 3">
    <location>
        <begin position="95"/>
        <end position="99"/>
    </location>
</feature>
<gene>
    <name evidence="5" type="ORF">GIG_00627</name>
</gene>
<reference evidence="5 6" key="1">
    <citation type="journal article" date="2011" name="J. Bacteriol.">
        <title>Genome Sequence of Duck Pathogen Mycoplasma anatis Strain 1340.</title>
        <authorList>
            <person name="Guo Z."/>
            <person name="Chen P."/>
            <person name="Ren P."/>
            <person name="Kuang S."/>
            <person name="Zhou Z."/>
            <person name="Li Z."/>
            <person name="Liu M."/>
            <person name="Shi D."/>
            <person name="Xiao Y."/>
            <person name="Wang X."/>
            <person name="Zhou R."/>
            <person name="Jin H."/>
            <person name="Bi D."/>
        </authorList>
    </citation>
    <scope>NUCLEOTIDE SEQUENCE [LARGE SCALE GENOMIC DNA]</scope>
    <source>
        <strain evidence="5 6">1340</strain>
    </source>
</reference>
<protein>
    <submittedName>
        <fullName evidence="5">Histidine triad nucleotide-binding (HIT-like) protein</fullName>
    </submittedName>
</protein>
<dbReference type="EMBL" id="AFVJ01000002">
    <property type="protein sequence ID" value="EGS29556.1"/>
    <property type="molecule type" value="Genomic_DNA"/>
</dbReference>
<dbReference type="RefSeq" id="WP_006886188.1">
    <property type="nucleotide sequence ID" value="NZ_AFVJ01000002.1"/>
</dbReference>
<dbReference type="AlphaFoldDB" id="F9QCG9"/>
<evidence type="ECO:0000259" key="4">
    <source>
        <dbReference type="PROSITE" id="PS51084"/>
    </source>
</evidence>
<evidence type="ECO:0000313" key="6">
    <source>
        <dbReference type="Proteomes" id="UP000005055"/>
    </source>
</evidence>
<dbReference type="PANTHER" id="PTHR23089">
    <property type="entry name" value="HISTIDINE TRIAD HIT PROTEIN"/>
    <property type="match status" value="1"/>
</dbReference>
<feature type="domain" description="HIT" evidence="4">
    <location>
        <begin position="3"/>
        <end position="104"/>
    </location>
</feature>
<accession>F9QCG9</accession>
<evidence type="ECO:0000313" key="5">
    <source>
        <dbReference type="EMBL" id="EGS29556.1"/>
    </source>
</evidence>
<evidence type="ECO:0000256" key="3">
    <source>
        <dbReference type="PROSITE-ProRule" id="PRU00464"/>
    </source>
</evidence>
<dbReference type="GeneID" id="65653832"/>
<dbReference type="InterPro" id="IPR001310">
    <property type="entry name" value="Histidine_triad_HIT"/>
</dbReference>
<feature type="active site" description="Tele-AMP-histidine intermediate" evidence="1">
    <location>
        <position position="97"/>
    </location>
</feature>
<dbReference type="GO" id="GO:0003824">
    <property type="term" value="F:catalytic activity"/>
    <property type="evidence" value="ECO:0007669"/>
    <property type="project" value="InterPro"/>
</dbReference>
<evidence type="ECO:0000256" key="2">
    <source>
        <dbReference type="PIRSR" id="PIRSR601310-3"/>
    </source>
</evidence>
<dbReference type="PROSITE" id="PS51084">
    <property type="entry name" value="HIT_2"/>
    <property type="match status" value="1"/>
</dbReference>
<dbReference type="Pfam" id="PF01230">
    <property type="entry name" value="HIT"/>
    <property type="match status" value="1"/>
</dbReference>
<dbReference type="PRINTS" id="PR00332">
    <property type="entry name" value="HISTRIAD"/>
</dbReference>
<dbReference type="NCBIfam" id="NF045834">
    <property type="entry name" value="M_plasma_HinT"/>
    <property type="match status" value="1"/>
</dbReference>
<dbReference type="Proteomes" id="UP000005055">
    <property type="component" value="Unassembled WGS sequence"/>
</dbReference>
<comment type="caution">
    <text evidence="5">The sequence shown here is derived from an EMBL/GenBank/DDBJ whole genome shotgun (WGS) entry which is preliminary data.</text>
</comment>
<dbReference type="InterPro" id="IPR011146">
    <property type="entry name" value="HIT-like"/>
</dbReference>
<dbReference type="Gene3D" id="3.30.428.10">
    <property type="entry name" value="HIT-like"/>
    <property type="match status" value="1"/>
</dbReference>
<organism evidence="5 6">
    <name type="scientific">Mycoplasmopsis anatis 1340</name>
    <dbReference type="NCBI Taxonomy" id="1034808"/>
    <lineage>
        <taxon>Bacteria</taxon>
        <taxon>Bacillati</taxon>
        <taxon>Mycoplasmatota</taxon>
        <taxon>Mycoplasmoidales</taxon>
        <taxon>Metamycoplasmataceae</taxon>
        <taxon>Mycoplasmopsis</taxon>
    </lineage>
</organism>